<dbReference type="EMBL" id="CDHK01000005">
    <property type="protein sequence ID" value="CEJ56971.1"/>
    <property type="molecule type" value="Genomic_DNA"/>
</dbReference>
<dbReference type="Gene3D" id="3.40.630.30">
    <property type="match status" value="1"/>
</dbReference>
<dbReference type="SUPFAM" id="SSF55729">
    <property type="entry name" value="Acyl-CoA N-acyltransferases (Nat)"/>
    <property type="match status" value="1"/>
</dbReference>
<name>A0A0F7TM96_PENBI</name>
<dbReference type="PANTHER" id="PTHR20958:SF6">
    <property type="entry name" value="GLYCINE N-ACYLTRANSFERASE-LIKE PROTEIN"/>
    <property type="match status" value="1"/>
</dbReference>
<dbReference type="OrthoDB" id="61870at2759"/>
<evidence type="ECO:0008006" key="4">
    <source>
        <dbReference type="Google" id="ProtNLM"/>
    </source>
</evidence>
<evidence type="ECO:0000313" key="2">
    <source>
        <dbReference type="EMBL" id="CEJ56971.1"/>
    </source>
</evidence>
<dbReference type="PANTHER" id="PTHR20958">
    <property type="entry name" value="GLYCINE N-ACYLTRANSFERASE-LIKE PROTEIN"/>
    <property type="match status" value="1"/>
</dbReference>
<proteinExistence type="predicted"/>
<feature type="compositionally biased region" description="Low complexity" evidence="1">
    <location>
        <begin position="57"/>
        <end position="75"/>
    </location>
</feature>
<organism evidence="2 3">
    <name type="scientific">Penicillium brasilianum</name>
    <dbReference type="NCBI Taxonomy" id="104259"/>
    <lineage>
        <taxon>Eukaryota</taxon>
        <taxon>Fungi</taxon>
        <taxon>Dikarya</taxon>
        <taxon>Ascomycota</taxon>
        <taxon>Pezizomycotina</taxon>
        <taxon>Eurotiomycetes</taxon>
        <taxon>Eurotiomycetidae</taxon>
        <taxon>Eurotiales</taxon>
        <taxon>Aspergillaceae</taxon>
        <taxon>Penicillium</taxon>
    </lineage>
</organism>
<sequence>MAEPTPPPPPAASCFYEHTPQSIIPHLAKQMPYSSSLLRRIQHTLAYPSPTAKILATFPPGSTPGSSSAPESPGTVPGPDPDLSTPWLAAQVDLFRGRQTQIILYSSLEAEGTSLPPIVPVTGSGTVSPGDLSRYSGPASATGPAVTNANTNANATSLPHASTSNIDNVPVSDQPRSSPNYAVSTLTASPAVLATVRAQLLAFLAHVKAQFLPEYLSSLPGTKSASEPSATSASASASPLAATGVTLIPPPDPHAFLFGSLHTGLFELLLRSGQFPRVDAGVNAPVDPDPLPGVRVHRFDNPPYYKYFFTRAVFSPSAAGETTLSTENPLPAGYRYHDRRGRVGVLSSQLDLVQSRTHIPRPREQLQSLPSVAVYCDAQSSGANVAGEESSSGKDEQRDEMPIAWAFLGVDGAVATLHVEPEHRGRGLALSLSKEVMRRGMATEGVFGAEKVGLVDGELRGFVEDWVHAEVAGYNNASRRVMEKIGGKVLTTVVWTVIELLD</sequence>
<evidence type="ECO:0000313" key="3">
    <source>
        <dbReference type="Proteomes" id="UP000042958"/>
    </source>
</evidence>
<gene>
    <name evidence="2" type="ORF">PMG11_05681</name>
</gene>
<evidence type="ECO:0000256" key="1">
    <source>
        <dbReference type="SAM" id="MobiDB-lite"/>
    </source>
</evidence>
<keyword evidence="3" id="KW-1185">Reference proteome</keyword>
<dbReference type="AlphaFoldDB" id="A0A0F7TM96"/>
<protein>
    <recommendedName>
        <fullName evidence="4">N-acetyltransferase domain-containing protein</fullName>
    </recommendedName>
</protein>
<dbReference type="InterPro" id="IPR053225">
    <property type="entry name" value="Acyl-CoA_N-acyltransferase"/>
</dbReference>
<accession>A0A0F7TM96</accession>
<feature type="region of interest" description="Disordered" evidence="1">
    <location>
        <begin position="56"/>
        <end position="85"/>
    </location>
</feature>
<dbReference type="InterPro" id="IPR016181">
    <property type="entry name" value="Acyl_CoA_acyltransferase"/>
</dbReference>
<reference evidence="3" key="1">
    <citation type="journal article" date="2015" name="Genome Announc.">
        <title>Draft genome sequence of the fungus Penicillium brasilianum MG11.</title>
        <authorList>
            <person name="Horn F."/>
            <person name="Linde J."/>
            <person name="Mattern D.J."/>
            <person name="Walther G."/>
            <person name="Guthke R."/>
            <person name="Brakhage A.A."/>
            <person name="Valiante V."/>
        </authorList>
    </citation>
    <scope>NUCLEOTIDE SEQUENCE [LARGE SCALE GENOMIC DNA]</scope>
    <source>
        <strain evidence="3">MG11</strain>
    </source>
</reference>
<dbReference type="Proteomes" id="UP000042958">
    <property type="component" value="Unassembled WGS sequence"/>
</dbReference>